<protein>
    <submittedName>
        <fullName evidence="1">Uncharacterized protein</fullName>
    </submittedName>
</protein>
<accession>A0A0E0QNK7</accession>
<evidence type="ECO:0000313" key="1">
    <source>
        <dbReference type="EnsemblPlants" id="ORUFI09G02570.1"/>
    </source>
</evidence>
<reference evidence="1" key="2">
    <citation type="submission" date="2015-06" db="UniProtKB">
        <authorList>
            <consortium name="EnsemblPlants"/>
        </authorList>
    </citation>
    <scope>IDENTIFICATION</scope>
</reference>
<dbReference type="EnsemblPlants" id="ORUFI09G02570.1">
    <property type="protein sequence ID" value="ORUFI09G02570.1"/>
    <property type="gene ID" value="ORUFI09G02570"/>
</dbReference>
<dbReference type="HOGENOM" id="CLU_1920546_0_0_1"/>
<reference evidence="2" key="1">
    <citation type="submission" date="2013-06" db="EMBL/GenBank/DDBJ databases">
        <authorList>
            <person name="Zhao Q."/>
        </authorList>
    </citation>
    <scope>NUCLEOTIDE SEQUENCE</scope>
    <source>
        <strain evidence="2">cv. W1943</strain>
    </source>
</reference>
<proteinExistence type="predicted"/>
<evidence type="ECO:0000313" key="2">
    <source>
        <dbReference type="Proteomes" id="UP000008022"/>
    </source>
</evidence>
<dbReference type="AlphaFoldDB" id="A0A0E0QNK7"/>
<organism evidence="1 2">
    <name type="scientific">Oryza rufipogon</name>
    <name type="common">Brownbeard rice</name>
    <name type="synonym">Asian wild rice</name>
    <dbReference type="NCBI Taxonomy" id="4529"/>
    <lineage>
        <taxon>Eukaryota</taxon>
        <taxon>Viridiplantae</taxon>
        <taxon>Streptophyta</taxon>
        <taxon>Embryophyta</taxon>
        <taxon>Tracheophyta</taxon>
        <taxon>Spermatophyta</taxon>
        <taxon>Magnoliopsida</taxon>
        <taxon>Liliopsida</taxon>
        <taxon>Poales</taxon>
        <taxon>Poaceae</taxon>
        <taxon>BOP clade</taxon>
        <taxon>Oryzoideae</taxon>
        <taxon>Oryzeae</taxon>
        <taxon>Oryzinae</taxon>
        <taxon>Oryza</taxon>
    </lineage>
</organism>
<dbReference type="Gramene" id="ORUFI09G02570.1">
    <property type="protein sequence ID" value="ORUFI09G02570.1"/>
    <property type="gene ID" value="ORUFI09G02570"/>
</dbReference>
<dbReference type="Proteomes" id="UP000008022">
    <property type="component" value="Unassembled WGS sequence"/>
</dbReference>
<sequence>MSTKAKMIVSSTLVSLPAIKSSFIPRVKVLLEYVGNIIILWHILIQNNKIINITFAMGIDLVIVLDNWENRSIPREWTFAGSVSSSSATARCACTTSSSTSIRYVDVEEAEQSRPRALPKNLIARLLVQGHK</sequence>
<name>A0A0E0QNK7_ORYRU</name>
<keyword evidence="2" id="KW-1185">Reference proteome</keyword>